<dbReference type="AlphaFoldDB" id="A0A4R3NKJ1"/>
<evidence type="ECO:0000313" key="1">
    <source>
        <dbReference type="EMBL" id="TCT35415.1"/>
    </source>
</evidence>
<proteinExistence type="predicted"/>
<accession>A0A4R3NKJ1</accession>
<keyword evidence="2" id="KW-1185">Reference proteome</keyword>
<dbReference type="EMBL" id="SMAR01000026">
    <property type="protein sequence ID" value="TCT35415.1"/>
    <property type="molecule type" value="Genomic_DNA"/>
</dbReference>
<dbReference type="Proteomes" id="UP000295097">
    <property type="component" value="Unassembled WGS sequence"/>
</dbReference>
<sequence>MGGWGANSALQPALTTFQHIGEGGAAVIVYTGEATLLLGLHRALRVCSRKRIAGEPPCHELDHRGLDEGEACCR</sequence>
<comment type="caution">
    <text evidence="1">The sequence shown here is derived from an EMBL/GenBank/DDBJ whole genome shotgun (WGS) entry which is preliminary data.</text>
</comment>
<evidence type="ECO:0000313" key="2">
    <source>
        <dbReference type="Proteomes" id="UP000295097"/>
    </source>
</evidence>
<name>A0A4R3NKJ1_9HYPH</name>
<reference evidence="1 2" key="1">
    <citation type="submission" date="2019-03" db="EMBL/GenBank/DDBJ databases">
        <title>Freshwater and sediment microbial communities from various areas in North America, analyzing microbe dynamics in response to fracking.</title>
        <authorList>
            <person name="Lamendella R."/>
        </authorList>
    </citation>
    <scope>NUCLEOTIDE SEQUENCE [LARGE SCALE GENOMIC DNA]</scope>
    <source>
        <strain evidence="1 2">175.2</strain>
    </source>
</reference>
<protein>
    <submittedName>
        <fullName evidence="1">Uncharacterized protein</fullName>
    </submittedName>
</protein>
<gene>
    <name evidence="1" type="ORF">EDC90_102670</name>
</gene>
<organism evidence="1 2">
    <name type="scientific">Martelella mediterranea</name>
    <dbReference type="NCBI Taxonomy" id="293089"/>
    <lineage>
        <taxon>Bacteria</taxon>
        <taxon>Pseudomonadati</taxon>
        <taxon>Pseudomonadota</taxon>
        <taxon>Alphaproteobacteria</taxon>
        <taxon>Hyphomicrobiales</taxon>
        <taxon>Aurantimonadaceae</taxon>
        <taxon>Martelella</taxon>
    </lineage>
</organism>
<feature type="non-terminal residue" evidence="1">
    <location>
        <position position="74"/>
    </location>
</feature>